<name>A0A5R9A5U4_9MICC</name>
<dbReference type="OrthoDB" id="9788268at2"/>
<dbReference type="NCBIfam" id="NF046062">
    <property type="entry name" value="citrull_CtlX"/>
    <property type="match status" value="1"/>
</dbReference>
<comment type="caution">
    <text evidence="1">The sequence shown here is derived from an EMBL/GenBank/DDBJ whole genome shotgun (WGS) entry which is preliminary data.</text>
</comment>
<organism evidence="1 2">
    <name type="scientific">Nesterenkonia sphaerica</name>
    <dbReference type="NCBI Taxonomy" id="1804988"/>
    <lineage>
        <taxon>Bacteria</taxon>
        <taxon>Bacillati</taxon>
        <taxon>Actinomycetota</taxon>
        <taxon>Actinomycetes</taxon>
        <taxon>Micrococcales</taxon>
        <taxon>Micrococcaceae</taxon>
        <taxon>Nesterenkonia</taxon>
    </lineage>
</organism>
<dbReference type="Pfam" id="PF19420">
    <property type="entry name" value="DDAH_eukar"/>
    <property type="match status" value="1"/>
</dbReference>
<proteinExistence type="predicted"/>
<evidence type="ECO:0000313" key="2">
    <source>
        <dbReference type="Proteomes" id="UP000306544"/>
    </source>
</evidence>
<dbReference type="Proteomes" id="UP000306544">
    <property type="component" value="Unassembled WGS sequence"/>
</dbReference>
<dbReference type="PANTHER" id="PTHR43224">
    <property type="entry name" value="AMIDINOTRANSFERASE"/>
    <property type="match status" value="1"/>
</dbReference>
<dbReference type="Gene3D" id="3.75.10.10">
    <property type="entry name" value="L-arginine/glycine Amidinotransferase, Chain A"/>
    <property type="match status" value="1"/>
</dbReference>
<dbReference type="SUPFAM" id="SSF55909">
    <property type="entry name" value="Pentein"/>
    <property type="match status" value="1"/>
</dbReference>
<dbReference type="GO" id="GO:0016740">
    <property type="term" value="F:transferase activity"/>
    <property type="evidence" value="ECO:0007669"/>
    <property type="project" value="UniProtKB-KW"/>
</dbReference>
<dbReference type="RefSeq" id="WP_138170685.1">
    <property type="nucleotide sequence ID" value="NZ_VAWA01000013.1"/>
</dbReference>
<protein>
    <submittedName>
        <fullName evidence="1">Amidinotransferase</fullName>
    </submittedName>
</protein>
<dbReference type="PANTHER" id="PTHR43224:SF1">
    <property type="entry name" value="AMIDINOTRANSFERASE"/>
    <property type="match status" value="1"/>
</dbReference>
<dbReference type="InterPro" id="IPR014541">
    <property type="entry name" value="Amdntrnsf_FN0238"/>
</dbReference>
<accession>A0A5R9A5U4</accession>
<reference evidence="1 2" key="1">
    <citation type="submission" date="2019-05" db="EMBL/GenBank/DDBJ databases">
        <title>Nesterenkonia sp. GY239, isolated from the Southern Atlantic Ocean.</title>
        <authorList>
            <person name="Zhang G."/>
        </authorList>
    </citation>
    <scope>NUCLEOTIDE SEQUENCE [LARGE SCALE GENOMIC DNA]</scope>
    <source>
        <strain evidence="1 2">GY239</strain>
    </source>
</reference>
<gene>
    <name evidence="1" type="ORF">FEF27_09815</name>
</gene>
<dbReference type="PIRSF" id="PIRSF028188">
    <property type="entry name" value="Amdntrnsf_FN0238"/>
    <property type="match status" value="1"/>
</dbReference>
<dbReference type="AlphaFoldDB" id="A0A5R9A5U4"/>
<keyword evidence="1" id="KW-0808">Transferase</keyword>
<dbReference type="EMBL" id="VAWA01000013">
    <property type="protein sequence ID" value="TLP74043.1"/>
    <property type="molecule type" value="Genomic_DNA"/>
</dbReference>
<keyword evidence="2" id="KW-1185">Reference proteome</keyword>
<evidence type="ECO:0000313" key="1">
    <source>
        <dbReference type="EMBL" id="TLP74043.1"/>
    </source>
</evidence>
<sequence length="316" mass="34485">MSAELLTAAHLVPIQSPSHVVMVRPHRFSVNPDTAADNAFQRNLTQGGRAAAEQAYRESTQLAEALTREGIGVTLVDDEQGLSPDSVFPNNWFTTHADGRVVLCPMFAPNRRHERRSDVLELLAREFEIREVLDFSAEEDGGEFLEGTGSVVIDHRRGVAFGCRSHRLTPRLFQRYCAELDLEPVLFDAVDSSGTPIYHTNVMMSVGETVSVLASGLIPQPAERDGVLNQLRCSSETIVDLSESQVQQFAGNVLQLTGSAGPVLAMSTTAYRALRADQVAAIRRTSRILTSDVSTIESSGGSVRCMLAGVHLPRRQ</sequence>